<dbReference type="EMBL" id="CP036273">
    <property type="protein sequence ID" value="QDU24192.1"/>
    <property type="molecule type" value="Genomic_DNA"/>
</dbReference>
<feature type="binding site" evidence="8">
    <location>
        <position position="255"/>
    </location>
    <ligand>
        <name>ATP</name>
        <dbReference type="ChEBI" id="CHEBI:30616"/>
    </ligand>
</feature>
<comment type="pathway">
    <text evidence="8">Cofactor biosynthesis; NAD(+) biosynthesis; NAD(+) from deamido-NAD(+) (ammonia route): step 1/1.</text>
</comment>
<feature type="binding site" description="in other chain" evidence="8">
    <location>
        <position position="184"/>
    </location>
    <ligand>
        <name>deamido-NAD(+)</name>
        <dbReference type="ChEBI" id="CHEBI:58437"/>
        <note>ligand shared between two neighboring subunits</note>
    </ligand>
</feature>
<dbReference type="CDD" id="cd00553">
    <property type="entry name" value="NAD_synthase"/>
    <property type="match status" value="1"/>
</dbReference>
<evidence type="ECO:0000313" key="13">
    <source>
        <dbReference type="Proteomes" id="UP000319576"/>
    </source>
</evidence>
<keyword evidence="3 8" id="KW-0479">Metal-binding</keyword>
<evidence type="ECO:0000256" key="5">
    <source>
        <dbReference type="ARBA" id="ARBA00022840"/>
    </source>
</evidence>
<evidence type="ECO:0000313" key="12">
    <source>
        <dbReference type="EMBL" id="QDU24192.1"/>
    </source>
</evidence>
<evidence type="ECO:0000256" key="6">
    <source>
        <dbReference type="ARBA" id="ARBA00022842"/>
    </source>
</evidence>
<dbReference type="HAMAP" id="MF_00193">
    <property type="entry name" value="NadE_ammonia_dep"/>
    <property type="match status" value="1"/>
</dbReference>
<evidence type="ECO:0000259" key="11">
    <source>
        <dbReference type="Pfam" id="PF02540"/>
    </source>
</evidence>
<accession>A0A517Y3A4</accession>
<reference evidence="12 13" key="1">
    <citation type="submission" date="2019-02" db="EMBL/GenBank/DDBJ databases">
        <title>Deep-cultivation of Planctomycetes and their phenomic and genomic characterization uncovers novel biology.</title>
        <authorList>
            <person name="Wiegand S."/>
            <person name="Jogler M."/>
            <person name="Boedeker C."/>
            <person name="Pinto D."/>
            <person name="Vollmers J."/>
            <person name="Rivas-Marin E."/>
            <person name="Kohn T."/>
            <person name="Peeters S.H."/>
            <person name="Heuer A."/>
            <person name="Rast P."/>
            <person name="Oberbeckmann S."/>
            <person name="Bunk B."/>
            <person name="Jeske O."/>
            <person name="Meyerdierks A."/>
            <person name="Storesund J.E."/>
            <person name="Kallscheuer N."/>
            <person name="Luecker S."/>
            <person name="Lage O.M."/>
            <person name="Pohl T."/>
            <person name="Merkel B.J."/>
            <person name="Hornburger P."/>
            <person name="Mueller R.-W."/>
            <person name="Bruemmer F."/>
            <person name="Labrenz M."/>
            <person name="Spormann A.M."/>
            <person name="Op den Camp H."/>
            <person name="Overmann J."/>
            <person name="Amann R."/>
            <person name="Jetten M.S.M."/>
            <person name="Mascher T."/>
            <person name="Medema M.H."/>
            <person name="Devos D.P."/>
            <person name="Kaster A.-K."/>
            <person name="Ovreas L."/>
            <person name="Rohde M."/>
            <person name="Galperin M.Y."/>
            <person name="Jogler C."/>
        </authorList>
    </citation>
    <scope>NUCLEOTIDE SEQUENCE [LARGE SCALE GENOMIC DNA]</scope>
    <source>
        <strain evidence="12 13">ETA_A1</strain>
    </source>
</reference>
<feature type="binding site" evidence="8">
    <location>
        <position position="233"/>
    </location>
    <ligand>
        <name>ATP</name>
        <dbReference type="ChEBI" id="CHEBI:30616"/>
    </ligand>
</feature>
<keyword evidence="2 8" id="KW-0436">Ligase</keyword>
<comment type="function">
    <text evidence="8">Catalyzes the ATP-dependent amidation of deamido-NAD to form NAD. Uses ammonia as a nitrogen source.</text>
</comment>
<dbReference type="EC" id="6.3.1.5" evidence="8 10"/>
<dbReference type="InterPro" id="IPR003694">
    <property type="entry name" value="NAD_synthase"/>
</dbReference>
<comment type="catalytic activity">
    <reaction evidence="8 10">
        <text>deamido-NAD(+) + NH4(+) + ATP = AMP + diphosphate + NAD(+) + H(+)</text>
        <dbReference type="Rhea" id="RHEA:21188"/>
        <dbReference type="ChEBI" id="CHEBI:15378"/>
        <dbReference type="ChEBI" id="CHEBI:28938"/>
        <dbReference type="ChEBI" id="CHEBI:30616"/>
        <dbReference type="ChEBI" id="CHEBI:33019"/>
        <dbReference type="ChEBI" id="CHEBI:57540"/>
        <dbReference type="ChEBI" id="CHEBI:58437"/>
        <dbReference type="ChEBI" id="CHEBI:456215"/>
        <dbReference type="EC" id="6.3.1.5"/>
    </reaction>
</comment>
<dbReference type="GO" id="GO:0004359">
    <property type="term" value="F:glutaminase activity"/>
    <property type="evidence" value="ECO:0007669"/>
    <property type="project" value="InterPro"/>
</dbReference>
<evidence type="ECO:0000256" key="7">
    <source>
        <dbReference type="ARBA" id="ARBA00023027"/>
    </source>
</evidence>
<comment type="caution">
    <text evidence="8">Lacks conserved residue(s) required for the propagation of feature annotation.</text>
</comment>
<dbReference type="PANTHER" id="PTHR23090:SF9">
    <property type="entry name" value="GLUTAMINE-DEPENDENT NAD(+) SYNTHETASE"/>
    <property type="match status" value="1"/>
</dbReference>
<dbReference type="InterPro" id="IPR022310">
    <property type="entry name" value="NAD/GMP_synthase"/>
</dbReference>
<protein>
    <recommendedName>
        <fullName evidence="8 10">NH(3)-dependent NAD(+) synthetase</fullName>
        <ecNumber evidence="8 10">6.3.1.5</ecNumber>
    </recommendedName>
</protein>
<proteinExistence type="inferred from homology"/>
<evidence type="ECO:0000256" key="10">
    <source>
        <dbReference type="RuleBase" id="RU003812"/>
    </source>
</evidence>
<evidence type="ECO:0000256" key="3">
    <source>
        <dbReference type="ARBA" id="ARBA00022723"/>
    </source>
</evidence>
<keyword evidence="6 8" id="KW-0460">Magnesium</keyword>
<sequence length="338" mass="37296">MTWGKQLTLPAFGPAVLRLDPARETDRITAALKEQVLGTLRRRGGVLGLSGGVDSSVCAALCARAFGPDRTLGVFMPEADSDPESLRLGRLVAETHGTPAELEDIAPILEAAGCYRRRDEFIRQVVPDYGPGYKSKIVLPGALSGAAYNLFTLVVQAPDGTQTRTRLPLVAYLGIVAATNMKQRTRKQVEYYHADRLNYAVVGTPNRLEYDQGFFVKNGDGAADVKPIAHLYKTQVYQLAEYLGVPAEVRRRRPTTDTYSLPQSQEEFYFALPYEQMDLCLYAFNHGIPEAEAAAAVGLTAEQVEHVFRDIQAKRRATRYLHQPPLLVEAVEPSDRAS</sequence>
<dbReference type="Gene3D" id="3.40.50.620">
    <property type="entry name" value="HUPs"/>
    <property type="match status" value="1"/>
</dbReference>
<feature type="domain" description="NAD/GMP synthase" evidence="11">
    <location>
        <begin position="28"/>
        <end position="112"/>
    </location>
</feature>
<dbReference type="GO" id="GO:0009435">
    <property type="term" value="P:NAD+ biosynthetic process"/>
    <property type="evidence" value="ECO:0007669"/>
    <property type="project" value="UniProtKB-UniRule"/>
</dbReference>
<dbReference type="OrthoDB" id="9803818at2"/>
<feature type="binding site" evidence="8">
    <location>
        <position position="54"/>
    </location>
    <ligand>
        <name>Mg(2+)</name>
        <dbReference type="ChEBI" id="CHEBI:18420"/>
    </ligand>
</feature>
<organism evidence="12 13">
    <name type="scientific">Urbifossiella limnaea</name>
    <dbReference type="NCBI Taxonomy" id="2528023"/>
    <lineage>
        <taxon>Bacteria</taxon>
        <taxon>Pseudomonadati</taxon>
        <taxon>Planctomycetota</taxon>
        <taxon>Planctomycetia</taxon>
        <taxon>Gemmatales</taxon>
        <taxon>Gemmataceae</taxon>
        <taxon>Urbifossiella</taxon>
    </lineage>
</organism>
<dbReference type="SUPFAM" id="SSF52402">
    <property type="entry name" value="Adenine nucleotide alpha hydrolases-like"/>
    <property type="match status" value="1"/>
</dbReference>
<comment type="similarity">
    <text evidence="1 8 9">Belongs to the NAD synthetase family.</text>
</comment>
<dbReference type="AlphaFoldDB" id="A0A517Y3A4"/>
<dbReference type="InterPro" id="IPR014729">
    <property type="entry name" value="Rossmann-like_a/b/a_fold"/>
</dbReference>
<dbReference type="GO" id="GO:0003952">
    <property type="term" value="F:NAD+ synthase (glutamine-hydrolyzing) activity"/>
    <property type="evidence" value="ECO:0007669"/>
    <property type="project" value="InterPro"/>
</dbReference>
<dbReference type="UniPathway" id="UPA00253">
    <property type="reaction ID" value="UER00333"/>
</dbReference>
<dbReference type="PANTHER" id="PTHR23090">
    <property type="entry name" value="NH 3 /GLUTAMINE-DEPENDENT NAD + SYNTHETASE"/>
    <property type="match status" value="1"/>
</dbReference>
<name>A0A517Y3A4_9BACT</name>
<comment type="subunit">
    <text evidence="8">Homodimer.</text>
</comment>
<dbReference type="GO" id="GO:0005737">
    <property type="term" value="C:cytoplasm"/>
    <property type="evidence" value="ECO:0007669"/>
    <property type="project" value="InterPro"/>
</dbReference>
<keyword evidence="13" id="KW-1185">Reference proteome</keyword>
<keyword evidence="7 8" id="KW-0520">NAD</keyword>
<dbReference type="GO" id="GO:0008795">
    <property type="term" value="F:NAD+ synthase activity"/>
    <property type="evidence" value="ECO:0007669"/>
    <property type="project" value="UniProtKB-UniRule"/>
</dbReference>
<dbReference type="KEGG" id="uli:ETAA1_62060"/>
<feature type="binding site" evidence="8">
    <location>
        <position position="204"/>
    </location>
    <ligand>
        <name>ATP</name>
        <dbReference type="ChEBI" id="CHEBI:30616"/>
    </ligand>
</feature>
<dbReference type="NCBIfam" id="NF002048">
    <property type="entry name" value="PRK00876.1"/>
    <property type="match status" value="1"/>
</dbReference>
<evidence type="ECO:0000256" key="4">
    <source>
        <dbReference type="ARBA" id="ARBA00022741"/>
    </source>
</evidence>
<dbReference type="Proteomes" id="UP000319576">
    <property type="component" value="Chromosome"/>
</dbReference>
<feature type="binding site" evidence="8">
    <location>
        <begin position="48"/>
        <end position="55"/>
    </location>
    <ligand>
        <name>ATP</name>
        <dbReference type="ChEBI" id="CHEBI:30616"/>
    </ligand>
</feature>
<feature type="domain" description="NAD/GMP synthase" evidence="11">
    <location>
        <begin position="176"/>
        <end position="313"/>
    </location>
</feature>
<evidence type="ECO:0000256" key="2">
    <source>
        <dbReference type="ARBA" id="ARBA00022598"/>
    </source>
</evidence>
<dbReference type="GO" id="GO:0046872">
    <property type="term" value="F:metal ion binding"/>
    <property type="evidence" value="ECO:0007669"/>
    <property type="project" value="UniProtKB-KW"/>
</dbReference>
<keyword evidence="4 8" id="KW-0547">Nucleotide-binding</keyword>
<dbReference type="InterPro" id="IPR022926">
    <property type="entry name" value="NH(3)-dep_NAD(+)_synth"/>
</dbReference>
<dbReference type="Pfam" id="PF02540">
    <property type="entry name" value="NAD_synthase"/>
    <property type="match status" value="2"/>
</dbReference>
<gene>
    <name evidence="12" type="primary">nadE_2</name>
    <name evidence="8" type="synonym">nadE</name>
    <name evidence="12" type="ORF">ETAA1_62060</name>
</gene>
<evidence type="ECO:0000256" key="1">
    <source>
        <dbReference type="ARBA" id="ARBA00005859"/>
    </source>
</evidence>
<feature type="binding site" description="in other chain" evidence="8">
    <location>
        <position position="217"/>
    </location>
    <ligand>
        <name>deamido-NAD(+)</name>
        <dbReference type="ChEBI" id="CHEBI:58437"/>
        <note>ligand shared between two neighboring subunits</note>
    </ligand>
</feature>
<feature type="binding site" evidence="8">
    <location>
        <position position="209"/>
    </location>
    <ligand>
        <name>Mg(2+)</name>
        <dbReference type="ChEBI" id="CHEBI:18420"/>
    </ligand>
</feature>
<evidence type="ECO:0000256" key="9">
    <source>
        <dbReference type="RuleBase" id="RU003811"/>
    </source>
</evidence>
<feature type="binding site" evidence="8">
    <location>
        <position position="224"/>
    </location>
    <ligand>
        <name>deamido-NAD(+)</name>
        <dbReference type="ChEBI" id="CHEBI:58437"/>
        <note>ligand shared between two neighboring subunits</note>
    </ligand>
</feature>
<dbReference type="GO" id="GO:0005524">
    <property type="term" value="F:ATP binding"/>
    <property type="evidence" value="ECO:0007669"/>
    <property type="project" value="UniProtKB-UniRule"/>
</dbReference>
<evidence type="ECO:0000256" key="8">
    <source>
        <dbReference type="HAMAP-Rule" id="MF_00193"/>
    </source>
</evidence>
<dbReference type="NCBIfam" id="TIGR00552">
    <property type="entry name" value="nadE"/>
    <property type="match status" value="1"/>
</dbReference>
<keyword evidence="5 8" id="KW-0067">ATP-binding</keyword>